<feature type="compositionally biased region" description="Basic and acidic residues" evidence="1">
    <location>
        <begin position="164"/>
        <end position="177"/>
    </location>
</feature>
<evidence type="ECO:0000313" key="3">
    <source>
        <dbReference type="Proteomes" id="UP000244336"/>
    </source>
</evidence>
<name>A0A2T7CEH3_9POAL</name>
<sequence>MESARRVPDFFQPPRHLACEGCCSGRHSQSNLPAKLQGSWSWAPRHTWLTTRCGSRADGARRARERRADRAPARSRPNNGDLPGCLTVSRSTRAAFGPSSGGRLCAASETREGGSVPKEDSSLRSFGSWAPSPASIVPSYGLRGGVLRFGKALSWQSDRLLDTMRSRKDERGMHTPYKDASTARQQLKDATQTPIPSRFRNKDPRHMSERKRLRSNDVPRIRPRRRLDRPDVTCHVEKEATPAKFQHVLSL</sequence>
<evidence type="ECO:0000256" key="1">
    <source>
        <dbReference type="SAM" id="MobiDB-lite"/>
    </source>
</evidence>
<feature type="compositionally biased region" description="Basic and acidic residues" evidence="1">
    <location>
        <begin position="58"/>
        <end position="72"/>
    </location>
</feature>
<feature type="region of interest" description="Disordered" evidence="1">
    <location>
        <begin position="53"/>
        <end position="128"/>
    </location>
</feature>
<dbReference type="EMBL" id="CM009757">
    <property type="protein sequence ID" value="PUZ41749.1"/>
    <property type="molecule type" value="Genomic_DNA"/>
</dbReference>
<feature type="compositionally biased region" description="Basic and acidic residues" evidence="1">
    <location>
        <begin position="109"/>
        <end position="122"/>
    </location>
</feature>
<keyword evidence="3" id="KW-1185">Reference proteome</keyword>
<organism evidence="2 3">
    <name type="scientific">Panicum hallii var. hallii</name>
    <dbReference type="NCBI Taxonomy" id="1504633"/>
    <lineage>
        <taxon>Eukaryota</taxon>
        <taxon>Viridiplantae</taxon>
        <taxon>Streptophyta</taxon>
        <taxon>Embryophyta</taxon>
        <taxon>Tracheophyta</taxon>
        <taxon>Spermatophyta</taxon>
        <taxon>Magnoliopsida</taxon>
        <taxon>Liliopsida</taxon>
        <taxon>Poales</taxon>
        <taxon>Poaceae</taxon>
        <taxon>PACMAD clade</taxon>
        <taxon>Panicoideae</taxon>
        <taxon>Panicodae</taxon>
        <taxon>Paniceae</taxon>
        <taxon>Panicinae</taxon>
        <taxon>Panicum</taxon>
        <taxon>Panicum sect. Panicum</taxon>
    </lineage>
</organism>
<gene>
    <name evidence="2" type="ORF">GQ55_9G529400</name>
</gene>
<proteinExistence type="predicted"/>
<reference evidence="2 3" key="1">
    <citation type="submission" date="2018-04" db="EMBL/GenBank/DDBJ databases">
        <title>WGS assembly of Panicum hallii var. hallii HAL2.</title>
        <authorList>
            <person name="Lovell J."/>
            <person name="Jenkins J."/>
            <person name="Lowry D."/>
            <person name="Mamidi S."/>
            <person name="Sreedasyam A."/>
            <person name="Weng X."/>
            <person name="Barry K."/>
            <person name="Bonette J."/>
            <person name="Campitelli B."/>
            <person name="Daum C."/>
            <person name="Gordon S."/>
            <person name="Gould B."/>
            <person name="Lipzen A."/>
            <person name="MacQueen A."/>
            <person name="Palacio-Mejia J."/>
            <person name="Plott C."/>
            <person name="Shakirov E."/>
            <person name="Shu S."/>
            <person name="Yoshinaga Y."/>
            <person name="Zane M."/>
            <person name="Rokhsar D."/>
            <person name="Grimwood J."/>
            <person name="Schmutz J."/>
            <person name="Juenger T."/>
        </authorList>
    </citation>
    <scope>NUCLEOTIDE SEQUENCE [LARGE SCALE GENOMIC DNA]</scope>
    <source>
        <strain evidence="3">cv. HAL2</strain>
    </source>
</reference>
<evidence type="ECO:0000313" key="2">
    <source>
        <dbReference type="EMBL" id="PUZ41749.1"/>
    </source>
</evidence>
<feature type="compositionally biased region" description="Polar residues" evidence="1">
    <location>
        <begin position="182"/>
        <end position="195"/>
    </location>
</feature>
<dbReference type="Gramene" id="PUZ41749">
    <property type="protein sequence ID" value="PUZ41749"/>
    <property type="gene ID" value="GQ55_9G529400"/>
</dbReference>
<feature type="region of interest" description="Disordered" evidence="1">
    <location>
        <begin position="164"/>
        <end position="226"/>
    </location>
</feature>
<protein>
    <submittedName>
        <fullName evidence="2">Uncharacterized protein</fullName>
    </submittedName>
</protein>
<dbReference type="Proteomes" id="UP000244336">
    <property type="component" value="Chromosome 9"/>
</dbReference>
<dbReference type="AlphaFoldDB" id="A0A2T7CEH3"/>
<accession>A0A2T7CEH3</accession>